<dbReference type="PANTHER" id="PTHR22960:SF29">
    <property type="entry name" value="CYCLIC PYRANOPTERIN MONOPHOSPHATE SYNTHASE"/>
    <property type="match status" value="1"/>
</dbReference>
<protein>
    <recommendedName>
        <fullName evidence="3">cyclic pyranopterin monophosphate synthase</fullName>
        <ecNumber evidence="3">4.6.1.17</ecNumber>
    </recommendedName>
</protein>
<dbReference type="SUPFAM" id="SSF55040">
    <property type="entry name" value="Molybdenum cofactor biosynthesis protein C, MoaC"/>
    <property type="match status" value="1"/>
</dbReference>
<comment type="catalytic activity">
    <reaction evidence="1">
        <text>(8S)-3',8-cyclo-7,8-dihydroguanosine 5'-triphosphate = cyclic pyranopterin phosphate + diphosphate</text>
        <dbReference type="Rhea" id="RHEA:49580"/>
        <dbReference type="ChEBI" id="CHEBI:33019"/>
        <dbReference type="ChEBI" id="CHEBI:59648"/>
        <dbReference type="ChEBI" id="CHEBI:131766"/>
        <dbReference type="EC" id="4.6.1.17"/>
    </reaction>
</comment>
<dbReference type="InterPro" id="IPR002820">
    <property type="entry name" value="Mopterin_CF_biosynth-C_dom"/>
</dbReference>
<keyword evidence="4" id="KW-0501">Molybdenum cofactor biosynthesis</keyword>
<dbReference type="CDD" id="cd01420">
    <property type="entry name" value="MoaC_PE"/>
    <property type="match status" value="1"/>
</dbReference>
<dbReference type="InterPro" id="IPR036522">
    <property type="entry name" value="MoaC_sf"/>
</dbReference>
<dbReference type="NCBIfam" id="NF006870">
    <property type="entry name" value="PRK09364.1"/>
    <property type="match status" value="1"/>
</dbReference>
<gene>
    <name evidence="7" type="ORF">A45J_1075</name>
</gene>
<evidence type="ECO:0000259" key="6">
    <source>
        <dbReference type="Pfam" id="PF01967"/>
    </source>
</evidence>
<keyword evidence="5" id="KW-0456">Lyase</keyword>
<sequence>MKLTHFDDEGKARMVDVSEKPLTKREAIAIGSVYMKPETIRLIKDRQISKGDVLGVARVSGIMAAKRTPDLIPMCHPLNITSVNIDFDIDENKSKVDIKTIVRITGQTGVEMEALTATSVAALTIYDMCKAVDKEMIISEIMLLEKRGGKSGEFKRIKSNQK</sequence>
<dbReference type="AlphaFoldDB" id="A0A5J4L3G3"/>
<evidence type="ECO:0000256" key="4">
    <source>
        <dbReference type="ARBA" id="ARBA00023150"/>
    </source>
</evidence>
<dbReference type="PANTHER" id="PTHR22960">
    <property type="entry name" value="MOLYBDOPTERIN COFACTOR SYNTHESIS PROTEIN A"/>
    <property type="match status" value="1"/>
</dbReference>
<dbReference type="Gene3D" id="3.30.70.640">
    <property type="entry name" value="Molybdopterin cofactor biosynthesis C (MoaC) domain"/>
    <property type="match status" value="1"/>
</dbReference>
<feature type="domain" description="Molybdopterin cofactor biosynthesis C (MoaC)" evidence="6">
    <location>
        <begin position="14"/>
        <end position="149"/>
    </location>
</feature>
<comment type="caution">
    <text evidence="7">The sequence shown here is derived from an EMBL/GenBank/DDBJ whole genome shotgun (WGS) entry which is preliminary data.</text>
</comment>
<dbReference type="HAMAP" id="MF_01224_B">
    <property type="entry name" value="MoaC_B"/>
    <property type="match status" value="1"/>
</dbReference>
<dbReference type="UniPathway" id="UPA00344"/>
<dbReference type="GO" id="GO:0006777">
    <property type="term" value="P:Mo-molybdopterin cofactor biosynthetic process"/>
    <property type="evidence" value="ECO:0007669"/>
    <property type="project" value="UniProtKB-KW"/>
</dbReference>
<proteinExistence type="inferred from homology"/>
<comment type="pathway">
    <text evidence="2">Cofactor biosynthesis; molybdopterin biosynthesis.</text>
</comment>
<dbReference type="InterPro" id="IPR050105">
    <property type="entry name" value="MoCo_biosynth_MoaA/MoaC"/>
</dbReference>
<reference evidence="7" key="1">
    <citation type="submission" date="2019-10" db="EMBL/GenBank/DDBJ databases">
        <title>Metagenomic sequencing of thiosulfate-disproportionating enrichment culture.</title>
        <authorList>
            <person name="Umezawa K."/>
            <person name="Kojima H."/>
            <person name="Fukui M."/>
        </authorList>
    </citation>
    <scope>NUCLEOTIDE SEQUENCE</scope>
    <source>
        <strain evidence="7">45J</strain>
    </source>
</reference>
<evidence type="ECO:0000313" key="7">
    <source>
        <dbReference type="EMBL" id="GER93337.1"/>
    </source>
</evidence>
<dbReference type="InterPro" id="IPR047594">
    <property type="entry name" value="MoaC_bact/euk"/>
</dbReference>
<evidence type="ECO:0000256" key="5">
    <source>
        <dbReference type="ARBA" id="ARBA00023239"/>
    </source>
</evidence>
<evidence type="ECO:0000256" key="1">
    <source>
        <dbReference type="ARBA" id="ARBA00001637"/>
    </source>
</evidence>
<name>A0A5J4L3G3_9ZZZZ</name>
<dbReference type="InterPro" id="IPR023045">
    <property type="entry name" value="MoaC"/>
</dbReference>
<evidence type="ECO:0000256" key="3">
    <source>
        <dbReference type="ARBA" id="ARBA00012575"/>
    </source>
</evidence>
<dbReference type="EC" id="4.6.1.17" evidence="3"/>
<dbReference type="NCBIfam" id="TIGR00581">
    <property type="entry name" value="moaC"/>
    <property type="match status" value="1"/>
</dbReference>
<accession>A0A5J4L3G3</accession>
<dbReference type="GO" id="GO:0061799">
    <property type="term" value="F:cyclic pyranopterin monophosphate synthase activity"/>
    <property type="evidence" value="ECO:0007669"/>
    <property type="project" value="UniProtKB-EC"/>
</dbReference>
<dbReference type="Pfam" id="PF01967">
    <property type="entry name" value="MoaC"/>
    <property type="match status" value="1"/>
</dbReference>
<dbReference type="EMBL" id="BLAB01000001">
    <property type="protein sequence ID" value="GER93337.1"/>
    <property type="molecule type" value="Genomic_DNA"/>
</dbReference>
<organism evidence="7">
    <name type="scientific">hot springs metagenome</name>
    <dbReference type="NCBI Taxonomy" id="433727"/>
    <lineage>
        <taxon>unclassified sequences</taxon>
        <taxon>metagenomes</taxon>
        <taxon>ecological metagenomes</taxon>
    </lineage>
</organism>
<evidence type="ECO:0000256" key="2">
    <source>
        <dbReference type="ARBA" id="ARBA00005046"/>
    </source>
</evidence>